<dbReference type="CDD" id="cd02219">
    <property type="entry name" value="cupin_YjlB-like"/>
    <property type="match status" value="1"/>
</dbReference>
<dbReference type="Proteomes" id="UP001320420">
    <property type="component" value="Unassembled WGS sequence"/>
</dbReference>
<dbReference type="PIRSF" id="PIRSF019307">
    <property type="entry name" value="UCP019307"/>
    <property type="match status" value="1"/>
</dbReference>
<proteinExistence type="predicted"/>
<sequence length="193" mass="20809">MAKLTPTPLSSLRVSRHTIPAHNLIPNTDIQNKPLLHYHGAFAVSGGGTLTASAIEAHLASVGVVEPQWRFSMYPTTHFHSTTHEVLCISCGRARLCFGGEDNPGKVEALAEKGDVLIVPAGVGHRLLEDLDEEGASGGGDGGFEMVGSYPKVYHWDMCYGKKGEEAKVRGIAKLPWFKRDPIYGAQGPTLDF</sequence>
<evidence type="ECO:0000313" key="2">
    <source>
        <dbReference type="Proteomes" id="UP001320420"/>
    </source>
</evidence>
<dbReference type="SUPFAM" id="SSF51182">
    <property type="entry name" value="RmlC-like cupins"/>
    <property type="match status" value="1"/>
</dbReference>
<evidence type="ECO:0008006" key="3">
    <source>
        <dbReference type="Google" id="ProtNLM"/>
    </source>
</evidence>
<evidence type="ECO:0000313" key="1">
    <source>
        <dbReference type="EMBL" id="KAK7753382.1"/>
    </source>
</evidence>
<dbReference type="Gene3D" id="2.60.120.10">
    <property type="entry name" value="Jelly Rolls"/>
    <property type="match status" value="1"/>
</dbReference>
<dbReference type="InterPro" id="IPR047121">
    <property type="entry name" value="YjiB-like"/>
</dbReference>
<dbReference type="PANTHER" id="PTHR36448:SF3">
    <property type="entry name" value="CUPIN TYPE-2 DOMAIN-CONTAINING PROTEIN"/>
    <property type="match status" value="1"/>
</dbReference>
<comment type="caution">
    <text evidence="1">The sequence shown here is derived from an EMBL/GenBank/DDBJ whole genome shotgun (WGS) entry which is preliminary data.</text>
</comment>
<dbReference type="InterPro" id="IPR014500">
    <property type="entry name" value="UCP019307_cupin"/>
</dbReference>
<dbReference type="InterPro" id="IPR014710">
    <property type="entry name" value="RmlC-like_jellyroll"/>
</dbReference>
<organism evidence="1 2">
    <name type="scientific">Diatrype stigma</name>
    <dbReference type="NCBI Taxonomy" id="117547"/>
    <lineage>
        <taxon>Eukaryota</taxon>
        <taxon>Fungi</taxon>
        <taxon>Dikarya</taxon>
        <taxon>Ascomycota</taxon>
        <taxon>Pezizomycotina</taxon>
        <taxon>Sordariomycetes</taxon>
        <taxon>Xylariomycetidae</taxon>
        <taxon>Xylariales</taxon>
        <taxon>Diatrypaceae</taxon>
        <taxon>Diatrype</taxon>
    </lineage>
</organism>
<keyword evidence="2" id="KW-1185">Reference proteome</keyword>
<accession>A0AAN9UUF2</accession>
<dbReference type="EMBL" id="JAKJXP020000029">
    <property type="protein sequence ID" value="KAK7753382.1"/>
    <property type="molecule type" value="Genomic_DNA"/>
</dbReference>
<name>A0AAN9UUF2_9PEZI</name>
<dbReference type="AlphaFoldDB" id="A0AAN9UUF2"/>
<reference evidence="1 2" key="1">
    <citation type="submission" date="2024-02" db="EMBL/GenBank/DDBJ databases">
        <title>De novo assembly and annotation of 12 fungi associated with fruit tree decline syndrome in Ontario, Canada.</title>
        <authorList>
            <person name="Sulman M."/>
            <person name="Ellouze W."/>
            <person name="Ilyukhin E."/>
        </authorList>
    </citation>
    <scope>NUCLEOTIDE SEQUENCE [LARGE SCALE GENOMIC DNA]</scope>
    <source>
        <strain evidence="1 2">M11/M66-122</strain>
    </source>
</reference>
<protein>
    <recommendedName>
        <fullName evidence="3">Cupin type-1 domain-containing protein</fullName>
    </recommendedName>
</protein>
<gene>
    <name evidence="1" type="ORF">SLS62_004672</name>
</gene>
<dbReference type="InterPro" id="IPR011051">
    <property type="entry name" value="RmlC_Cupin_sf"/>
</dbReference>
<dbReference type="PANTHER" id="PTHR36448">
    <property type="entry name" value="BLR7373 PROTEIN"/>
    <property type="match status" value="1"/>
</dbReference>